<reference evidence="5 6" key="1">
    <citation type="submission" date="2020-05" db="EMBL/GenBank/DDBJ databases">
        <title>Genomic Encyclopedia of Type Strains, Phase IV (KMG-V): Genome sequencing to study the core and pangenomes of soil and plant-associated prokaryotes.</title>
        <authorList>
            <person name="Whitman W."/>
        </authorList>
    </citation>
    <scope>NUCLEOTIDE SEQUENCE [LARGE SCALE GENOMIC DNA]</scope>
    <source>
        <strain evidence="5 6">9A</strain>
    </source>
</reference>
<evidence type="ECO:0000256" key="2">
    <source>
        <dbReference type="ARBA" id="ARBA00022676"/>
    </source>
</evidence>
<accession>A0ABX2FQN7</accession>
<name>A0ABX2FQN7_9BACT</name>
<evidence type="ECO:0000313" key="5">
    <source>
        <dbReference type="EMBL" id="NRT18740.1"/>
    </source>
</evidence>
<organism evidence="5 6">
    <name type="scientific">Hymenobacter caeli</name>
    <dbReference type="NCBI Taxonomy" id="2735894"/>
    <lineage>
        <taxon>Bacteria</taxon>
        <taxon>Pseudomonadati</taxon>
        <taxon>Bacteroidota</taxon>
        <taxon>Cytophagia</taxon>
        <taxon>Cytophagales</taxon>
        <taxon>Hymenobacteraceae</taxon>
        <taxon>Hymenobacter</taxon>
    </lineage>
</organism>
<feature type="domain" description="Glycosyltransferase 2-like" evidence="4">
    <location>
        <begin position="13"/>
        <end position="126"/>
    </location>
</feature>
<dbReference type="PANTHER" id="PTHR43179">
    <property type="entry name" value="RHAMNOSYLTRANSFERASE WBBL"/>
    <property type="match status" value="1"/>
</dbReference>
<comment type="similarity">
    <text evidence="1">Belongs to the glycosyltransferase 2 family.</text>
</comment>
<evidence type="ECO:0000256" key="1">
    <source>
        <dbReference type="ARBA" id="ARBA00006739"/>
    </source>
</evidence>
<keyword evidence="2" id="KW-0328">Glycosyltransferase</keyword>
<keyword evidence="6" id="KW-1185">Reference proteome</keyword>
<protein>
    <submittedName>
        <fullName evidence="5">GT2 family glycosyltransferase</fullName>
    </submittedName>
</protein>
<dbReference type="RefSeq" id="WP_217425690.1">
    <property type="nucleotide sequence ID" value="NZ_JABSNP010000005.1"/>
</dbReference>
<dbReference type="PANTHER" id="PTHR43179:SF12">
    <property type="entry name" value="GALACTOFURANOSYLTRANSFERASE GLFT2"/>
    <property type="match status" value="1"/>
</dbReference>
<keyword evidence="3" id="KW-0808">Transferase</keyword>
<sequence>MPIYSLPKEVLYVVIPVFNRWRYTRECLESLRQQTSQAFRTVVVDDGSTDETAAALARDYPAVEVVTGDGNLFWTAGVNLGIRRALDLGATRVLTLNNDVVAAPNFVAEMLAASDEHPAAVLGALEFDAATGEAIYGGERLDFKTNTRTDLLQELPAGQRTGLHPVTYLPGRGLLIPKAVIEKIGLFDEKRLPHYLADFDYTSVARRAGFPVLCNYAAQLSTYPEESGQTLTRQQRSVKGYYQHLFGIRGGGNMVNFTHFALKNCPRPYLPYFLLNGYARRIVGYFLH</sequence>
<dbReference type="EMBL" id="JABSNP010000005">
    <property type="protein sequence ID" value="NRT18740.1"/>
    <property type="molecule type" value="Genomic_DNA"/>
</dbReference>
<dbReference type="InterPro" id="IPR001173">
    <property type="entry name" value="Glyco_trans_2-like"/>
</dbReference>
<evidence type="ECO:0000313" key="6">
    <source>
        <dbReference type="Proteomes" id="UP000779507"/>
    </source>
</evidence>
<dbReference type="Proteomes" id="UP000779507">
    <property type="component" value="Unassembled WGS sequence"/>
</dbReference>
<dbReference type="Pfam" id="PF00535">
    <property type="entry name" value="Glycos_transf_2"/>
    <property type="match status" value="1"/>
</dbReference>
<proteinExistence type="inferred from homology"/>
<gene>
    <name evidence="5" type="ORF">HNP98_001561</name>
</gene>
<evidence type="ECO:0000256" key="3">
    <source>
        <dbReference type="ARBA" id="ARBA00022679"/>
    </source>
</evidence>
<comment type="caution">
    <text evidence="5">The sequence shown here is derived from an EMBL/GenBank/DDBJ whole genome shotgun (WGS) entry which is preliminary data.</text>
</comment>
<evidence type="ECO:0000259" key="4">
    <source>
        <dbReference type="Pfam" id="PF00535"/>
    </source>
</evidence>